<evidence type="ECO:0000313" key="1">
    <source>
        <dbReference type="EMBL" id="GEO34276.1"/>
    </source>
</evidence>
<reference evidence="1 2" key="1">
    <citation type="submission" date="2019-07" db="EMBL/GenBank/DDBJ databases">
        <title>Whole genome shotgun sequence of Cellulomonas aerilata NBRC 106308.</title>
        <authorList>
            <person name="Hosoyama A."/>
            <person name="Uohara A."/>
            <person name="Ohji S."/>
            <person name="Ichikawa N."/>
        </authorList>
    </citation>
    <scope>NUCLEOTIDE SEQUENCE [LARGE SCALE GENOMIC DNA]</scope>
    <source>
        <strain evidence="1 2">NBRC 106308</strain>
    </source>
</reference>
<accession>A0A512DCS6</accession>
<evidence type="ECO:0000313" key="2">
    <source>
        <dbReference type="Proteomes" id="UP000321181"/>
    </source>
</evidence>
<dbReference type="Proteomes" id="UP000321181">
    <property type="component" value="Unassembled WGS sequence"/>
</dbReference>
<keyword evidence="2" id="KW-1185">Reference proteome</keyword>
<comment type="caution">
    <text evidence="1">The sequence shown here is derived from an EMBL/GenBank/DDBJ whole genome shotgun (WGS) entry which is preliminary data.</text>
</comment>
<name>A0A512DCS6_9CELL</name>
<gene>
    <name evidence="1" type="ORF">CAE01nite_20010</name>
</gene>
<sequence>MVGMDVAIGKDTGARGAPRPEDHVRLVYHYRDGHDFTTETMLRTDAVAYMPLLNAVCVDPEHYEASFAQIELRVG</sequence>
<protein>
    <submittedName>
        <fullName evidence="1">Uncharacterized protein</fullName>
    </submittedName>
</protein>
<proteinExistence type="predicted"/>
<organism evidence="1 2">
    <name type="scientific">Cellulomonas aerilata</name>
    <dbReference type="NCBI Taxonomy" id="515326"/>
    <lineage>
        <taxon>Bacteria</taxon>
        <taxon>Bacillati</taxon>
        <taxon>Actinomycetota</taxon>
        <taxon>Actinomycetes</taxon>
        <taxon>Micrococcales</taxon>
        <taxon>Cellulomonadaceae</taxon>
        <taxon>Cellulomonas</taxon>
    </lineage>
</organism>
<dbReference type="AlphaFoldDB" id="A0A512DCS6"/>
<dbReference type="EMBL" id="BJYY01000013">
    <property type="protein sequence ID" value="GEO34276.1"/>
    <property type="molecule type" value="Genomic_DNA"/>
</dbReference>